<comment type="caution">
    <text evidence="1">The sequence shown here is derived from an EMBL/GenBank/DDBJ whole genome shotgun (WGS) entry which is preliminary data.</text>
</comment>
<proteinExistence type="predicted"/>
<name>A0ACB8DW04_DERSI</name>
<dbReference type="Proteomes" id="UP000821865">
    <property type="component" value="Chromosome 1"/>
</dbReference>
<sequence>MPKPYGALNHLRNPLRPRRPGQGEQSRLHVDDASVELKPSTRPTLDTKKSISELFPSRPIIKPILRPLSPTAVHSQFPDVNCALRHVINFEESCAIEAPDAVVAVAAKQVDESHSDLVKNIFNNVRQLHHNFEVSTTLPLRLTKCDMLSTLSGKKKCFYQSVVGLFIHPEQPWLCCSPDGILDSDGRMYLVEIKCPFSLKDKKLIDHEHEESFVPYIHYQTILILIWALEALDRMLIDFIEGILRMMP</sequence>
<evidence type="ECO:0000313" key="1">
    <source>
        <dbReference type="EMBL" id="KAH7978563.1"/>
    </source>
</evidence>
<gene>
    <name evidence="1" type="ORF">HPB49_005928</name>
</gene>
<accession>A0ACB8DW04</accession>
<evidence type="ECO:0000313" key="2">
    <source>
        <dbReference type="Proteomes" id="UP000821865"/>
    </source>
</evidence>
<keyword evidence="2" id="KW-1185">Reference proteome</keyword>
<organism evidence="1 2">
    <name type="scientific">Dermacentor silvarum</name>
    <name type="common">Tick</name>
    <dbReference type="NCBI Taxonomy" id="543639"/>
    <lineage>
        <taxon>Eukaryota</taxon>
        <taxon>Metazoa</taxon>
        <taxon>Ecdysozoa</taxon>
        <taxon>Arthropoda</taxon>
        <taxon>Chelicerata</taxon>
        <taxon>Arachnida</taxon>
        <taxon>Acari</taxon>
        <taxon>Parasitiformes</taxon>
        <taxon>Ixodida</taxon>
        <taxon>Ixodoidea</taxon>
        <taxon>Ixodidae</taxon>
        <taxon>Rhipicephalinae</taxon>
        <taxon>Dermacentor</taxon>
    </lineage>
</organism>
<reference evidence="1" key="1">
    <citation type="submission" date="2020-05" db="EMBL/GenBank/DDBJ databases">
        <title>Large-scale comparative analyses of tick genomes elucidate their genetic diversity and vector capacities.</title>
        <authorList>
            <person name="Jia N."/>
            <person name="Wang J."/>
            <person name="Shi W."/>
            <person name="Du L."/>
            <person name="Sun Y."/>
            <person name="Zhan W."/>
            <person name="Jiang J."/>
            <person name="Wang Q."/>
            <person name="Zhang B."/>
            <person name="Ji P."/>
            <person name="Sakyi L.B."/>
            <person name="Cui X."/>
            <person name="Yuan T."/>
            <person name="Jiang B."/>
            <person name="Yang W."/>
            <person name="Lam T.T.-Y."/>
            <person name="Chang Q."/>
            <person name="Ding S."/>
            <person name="Wang X."/>
            <person name="Zhu J."/>
            <person name="Ruan X."/>
            <person name="Zhao L."/>
            <person name="Wei J."/>
            <person name="Que T."/>
            <person name="Du C."/>
            <person name="Cheng J."/>
            <person name="Dai P."/>
            <person name="Han X."/>
            <person name="Huang E."/>
            <person name="Gao Y."/>
            <person name="Liu J."/>
            <person name="Shao H."/>
            <person name="Ye R."/>
            <person name="Li L."/>
            <person name="Wei W."/>
            <person name="Wang X."/>
            <person name="Wang C."/>
            <person name="Yang T."/>
            <person name="Huo Q."/>
            <person name="Li W."/>
            <person name="Guo W."/>
            <person name="Chen H."/>
            <person name="Zhou L."/>
            <person name="Ni X."/>
            <person name="Tian J."/>
            <person name="Zhou Y."/>
            <person name="Sheng Y."/>
            <person name="Liu T."/>
            <person name="Pan Y."/>
            <person name="Xia L."/>
            <person name="Li J."/>
            <person name="Zhao F."/>
            <person name="Cao W."/>
        </authorList>
    </citation>
    <scope>NUCLEOTIDE SEQUENCE</scope>
    <source>
        <strain evidence="1">Dsil-2018</strain>
    </source>
</reference>
<dbReference type="EMBL" id="CM023470">
    <property type="protein sequence ID" value="KAH7978563.1"/>
    <property type="molecule type" value="Genomic_DNA"/>
</dbReference>
<protein>
    <submittedName>
        <fullName evidence="1">Uncharacterized protein</fullName>
    </submittedName>
</protein>